<gene>
    <name evidence="2" type="ORF">CINCED_3A012370</name>
</gene>
<protein>
    <submittedName>
        <fullName evidence="2">Uncharacterized protein</fullName>
    </submittedName>
</protein>
<dbReference type="Proteomes" id="UP000325440">
    <property type="component" value="Unassembled WGS sequence"/>
</dbReference>
<organism evidence="2 3">
    <name type="scientific">Cinara cedri</name>
    <dbReference type="NCBI Taxonomy" id="506608"/>
    <lineage>
        <taxon>Eukaryota</taxon>
        <taxon>Metazoa</taxon>
        <taxon>Ecdysozoa</taxon>
        <taxon>Arthropoda</taxon>
        <taxon>Hexapoda</taxon>
        <taxon>Insecta</taxon>
        <taxon>Pterygota</taxon>
        <taxon>Neoptera</taxon>
        <taxon>Paraneoptera</taxon>
        <taxon>Hemiptera</taxon>
        <taxon>Sternorrhyncha</taxon>
        <taxon>Aphidomorpha</taxon>
        <taxon>Aphidoidea</taxon>
        <taxon>Aphididae</taxon>
        <taxon>Lachninae</taxon>
        <taxon>Cinara</taxon>
    </lineage>
</organism>
<dbReference type="EMBL" id="CABPRJ010001896">
    <property type="protein sequence ID" value="VVC39602.1"/>
    <property type="molecule type" value="Genomic_DNA"/>
</dbReference>
<proteinExistence type="predicted"/>
<dbReference type="OrthoDB" id="6630896at2759"/>
<evidence type="ECO:0000313" key="3">
    <source>
        <dbReference type="Proteomes" id="UP000325440"/>
    </source>
</evidence>
<evidence type="ECO:0000313" key="2">
    <source>
        <dbReference type="EMBL" id="VVC39602.1"/>
    </source>
</evidence>
<evidence type="ECO:0000256" key="1">
    <source>
        <dbReference type="SAM" id="SignalP"/>
    </source>
</evidence>
<dbReference type="AlphaFoldDB" id="A0A5E4NDD8"/>
<sequence length="195" mass="20419">MKCYAAAMILCAIWVTLVAGVEDKTGVEDKAGGSGSKQKRGLWGLGYGGGGAGGLYDEGPSYGTLGGYGLGSSIGTGFGGGHHHHNDGHYPTHIHTATTITKSVPVLHPYPVTVEKHVPYPVAAPYPVEVPKPYPVAAVPRTGSAAVPGARCQAFRHTDLIPRCLRCRSTSHCTPTATSGERITRHPCLYASCRL</sequence>
<keyword evidence="1" id="KW-0732">Signal</keyword>
<keyword evidence="3" id="KW-1185">Reference proteome</keyword>
<reference evidence="2 3" key="1">
    <citation type="submission" date="2019-08" db="EMBL/GenBank/DDBJ databases">
        <authorList>
            <person name="Alioto T."/>
            <person name="Alioto T."/>
            <person name="Gomez Garrido J."/>
        </authorList>
    </citation>
    <scope>NUCLEOTIDE SEQUENCE [LARGE SCALE GENOMIC DNA]</scope>
</reference>
<name>A0A5E4NDD8_9HEMI</name>
<feature type="signal peptide" evidence="1">
    <location>
        <begin position="1"/>
        <end position="20"/>
    </location>
</feature>
<feature type="chain" id="PRO_5023141168" evidence="1">
    <location>
        <begin position="21"/>
        <end position="195"/>
    </location>
</feature>
<accession>A0A5E4NDD8</accession>